<dbReference type="SMART" id="SM00448">
    <property type="entry name" value="REC"/>
    <property type="match status" value="1"/>
</dbReference>
<dbReference type="PRINTS" id="PR00344">
    <property type="entry name" value="BCTRLSENSOR"/>
</dbReference>
<keyword evidence="3 6" id="KW-0597">Phosphoprotein</keyword>
<evidence type="ECO:0000256" key="7">
    <source>
        <dbReference type="SAM" id="MobiDB-lite"/>
    </source>
</evidence>
<dbReference type="PROSITE" id="PS50109">
    <property type="entry name" value="HIS_KIN"/>
    <property type="match status" value="1"/>
</dbReference>
<dbReference type="SUPFAM" id="SSF47384">
    <property type="entry name" value="Homodimeric domain of signal transducing histidine kinase"/>
    <property type="match status" value="1"/>
</dbReference>
<keyword evidence="8" id="KW-0812">Transmembrane</keyword>
<dbReference type="SMART" id="SM00387">
    <property type="entry name" value="HATPase_c"/>
    <property type="match status" value="1"/>
</dbReference>
<dbReference type="Gene3D" id="1.10.287.130">
    <property type="match status" value="1"/>
</dbReference>
<dbReference type="SUPFAM" id="SSF52172">
    <property type="entry name" value="CheY-like"/>
    <property type="match status" value="1"/>
</dbReference>
<dbReference type="GO" id="GO:0005886">
    <property type="term" value="C:plasma membrane"/>
    <property type="evidence" value="ECO:0007669"/>
    <property type="project" value="TreeGrafter"/>
</dbReference>
<dbReference type="EMBL" id="CAICTM010002470">
    <property type="protein sequence ID" value="CAB9529338.1"/>
    <property type="molecule type" value="Genomic_DNA"/>
</dbReference>
<keyword evidence="5 11" id="KW-0418">Kinase</keyword>
<evidence type="ECO:0000313" key="12">
    <source>
        <dbReference type="Proteomes" id="UP001153069"/>
    </source>
</evidence>
<dbReference type="InterPro" id="IPR003594">
    <property type="entry name" value="HATPase_dom"/>
</dbReference>
<evidence type="ECO:0000259" key="9">
    <source>
        <dbReference type="PROSITE" id="PS50109"/>
    </source>
</evidence>
<dbReference type="InterPro" id="IPR005467">
    <property type="entry name" value="His_kinase_dom"/>
</dbReference>
<dbReference type="Gene3D" id="3.40.50.2300">
    <property type="match status" value="1"/>
</dbReference>
<feature type="compositionally biased region" description="Low complexity" evidence="7">
    <location>
        <begin position="502"/>
        <end position="518"/>
    </location>
</feature>
<feature type="modified residue" description="4-aspartylphosphate" evidence="6">
    <location>
        <position position="620"/>
    </location>
</feature>
<name>A0A9N8EYU5_9STRA</name>
<dbReference type="PANTHER" id="PTHR43047:SF72">
    <property type="entry name" value="OSMOSENSING HISTIDINE PROTEIN KINASE SLN1"/>
    <property type="match status" value="1"/>
</dbReference>
<feature type="domain" description="Histidine kinase" evidence="9">
    <location>
        <begin position="106"/>
        <end position="398"/>
    </location>
</feature>
<dbReference type="CDD" id="cd17546">
    <property type="entry name" value="REC_hyHK_CKI1_RcsC-like"/>
    <property type="match status" value="1"/>
</dbReference>
<dbReference type="InterPro" id="IPR001789">
    <property type="entry name" value="Sig_transdc_resp-reg_receiver"/>
</dbReference>
<evidence type="ECO:0000256" key="6">
    <source>
        <dbReference type="PROSITE-ProRule" id="PRU00169"/>
    </source>
</evidence>
<feature type="compositionally biased region" description="Polar residues" evidence="7">
    <location>
        <begin position="519"/>
        <end position="540"/>
    </location>
</feature>
<dbReference type="PROSITE" id="PS50110">
    <property type="entry name" value="RESPONSE_REGULATORY"/>
    <property type="match status" value="1"/>
</dbReference>
<sequence length="715" mass="79209">IPLQFCRCLSHSPLRHDIPPRLIFCLILVALFFFLCGTAHLLLAFRQGDSRWFTWIQCGNALVSTTTAVYLIPLIPDMFTLLDTAVANLQNETKDSKSKLFTFMAFLCHEIRNPLFAITSSAECLQDSITTMADQCASEEVQSILDSSLLMLRLVNDVLDLSKLDSGKLQLECRQFDLHALLKRLGDNMGRQVRRKHQGAVDFECTVDVSVPQFVLGDSVRMVQIIYNLLSNSLKFTSRGRISVEVAALESYTAWRRQQRDDADEANDTVTMSHHRPVAMFANKTTEDDDEEAQVFSMALLSHNHHHHHHTTNDDNDNKKVVLSIVVADTGIGIPHERLHDIFEPYTQAKLSDFRQHGGTGLGLSIISSLTKAMGGTINVTSRPGEGATFHLHLPVQLLEEHTCNTNPLTTTASNKATTNNNMNYVGELLPNDQKQVSNNFLKCQRMPNWTHTSSQDLSSMISHQADADSNQNKDNIAHHETDSTNGKESTTTLLQPPPLFSTTTAIPSPSQPSSPSTENMLDKQSMSLSEKSKTTSNGTACERSRTVTKSFNLPPNNHVVLVVDDNSVNRKILGKMLTTFGIEHRMACNGQEAVDALLASRNYLPANKSLLRYALVLMDVSMPVMDGNEAISAIRQANITVPIVALSANVLSQEQDKTICLGADEFHTKPILRNNLHAICERYLLASPPGLVVDTHFTPLNRPAHDDDGTNGLK</sequence>
<accession>A0A9N8EYU5</accession>
<evidence type="ECO:0000259" key="10">
    <source>
        <dbReference type="PROSITE" id="PS50110"/>
    </source>
</evidence>
<dbReference type="Pfam" id="PF02518">
    <property type="entry name" value="HATPase_c"/>
    <property type="match status" value="1"/>
</dbReference>
<dbReference type="CDD" id="cd00082">
    <property type="entry name" value="HisKA"/>
    <property type="match status" value="1"/>
</dbReference>
<reference evidence="11" key="1">
    <citation type="submission" date="2020-06" db="EMBL/GenBank/DDBJ databases">
        <authorList>
            <consortium name="Plant Systems Biology data submission"/>
        </authorList>
    </citation>
    <scope>NUCLEOTIDE SEQUENCE</scope>
    <source>
        <strain evidence="11">D6</strain>
    </source>
</reference>
<feature type="domain" description="Response regulatory" evidence="10">
    <location>
        <begin position="560"/>
        <end position="685"/>
    </location>
</feature>
<evidence type="ECO:0000256" key="5">
    <source>
        <dbReference type="ARBA" id="ARBA00022777"/>
    </source>
</evidence>
<dbReference type="InterPro" id="IPR036890">
    <property type="entry name" value="HATPase_C_sf"/>
</dbReference>
<evidence type="ECO:0000256" key="1">
    <source>
        <dbReference type="ARBA" id="ARBA00000085"/>
    </source>
</evidence>
<keyword evidence="8" id="KW-1133">Transmembrane helix</keyword>
<evidence type="ECO:0000256" key="4">
    <source>
        <dbReference type="ARBA" id="ARBA00022679"/>
    </source>
</evidence>
<comment type="catalytic activity">
    <reaction evidence="1">
        <text>ATP + protein L-histidine = ADP + protein N-phospho-L-histidine.</text>
        <dbReference type="EC" id="2.7.13.3"/>
    </reaction>
</comment>
<dbReference type="InterPro" id="IPR004358">
    <property type="entry name" value="Sig_transdc_His_kin-like_C"/>
</dbReference>
<keyword evidence="4" id="KW-0808">Transferase</keyword>
<keyword evidence="8" id="KW-0472">Membrane</keyword>
<feature type="compositionally biased region" description="Polar residues" evidence="7">
    <location>
        <begin position="484"/>
        <end position="495"/>
    </location>
</feature>
<dbReference type="Pfam" id="PF00072">
    <property type="entry name" value="Response_reg"/>
    <property type="match status" value="1"/>
</dbReference>
<feature type="transmembrane region" description="Helical" evidence="8">
    <location>
        <begin position="21"/>
        <end position="45"/>
    </location>
</feature>
<dbReference type="AlphaFoldDB" id="A0A9N8EYU5"/>
<feature type="compositionally biased region" description="Polar residues" evidence="7">
    <location>
        <begin position="466"/>
        <end position="475"/>
    </location>
</feature>
<keyword evidence="12" id="KW-1185">Reference proteome</keyword>
<feature type="region of interest" description="Disordered" evidence="7">
    <location>
        <begin position="466"/>
        <end position="550"/>
    </location>
</feature>
<evidence type="ECO:0000256" key="3">
    <source>
        <dbReference type="ARBA" id="ARBA00022553"/>
    </source>
</evidence>
<dbReference type="Proteomes" id="UP001153069">
    <property type="component" value="Unassembled WGS sequence"/>
</dbReference>
<dbReference type="SUPFAM" id="SSF55874">
    <property type="entry name" value="ATPase domain of HSP90 chaperone/DNA topoisomerase II/histidine kinase"/>
    <property type="match status" value="1"/>
</dbReference>
<dbReference type="SMART" id="SM00388">
    <property type="entry name" value="HisKA"/>
    <property type="match status" value="1"/>
</dbReference>
<dbReference type="GO" id="GO:0000155">
    <property type="term" value="F:phosphorelay sensor kinase activity"/>
    <property type="evidence" value="ECO:0007669"/>
    <property type="project" value="InterPro"/>
</dbReference>
<dbReference type="Pfam" id="PF00512">
    <property type="entry name" value="HisKA"/>
    <property type="match status" value="1"/>
</dbReference>
<dbReference type="PANTHER" id="PTHR43047">
    <property type="entry name" value="TWO-COMPONENT HISTIDINE PROTEIN KINASE"/>
    <property type="match status" value="1"/>
</dbReference>
<dbReference type="OrthoDB" id="60033at2759"/>
<protein>
    <recommendedName>
        <fullName evidence="2">histidine kinase</fullName>
        <ecNumber evidence="2">2.7.13.3</ecNumber>
    </recommendedName>
</protein>
<organism evidence="11 12">
    <name type="scientific">Seminavis robusta</name>
    <dbReference type="NCBI Taxonomy" id="568900"/>
    <lineage>
        <taxon>Eukaryota</taxon>
        <taxon>Sar</taxon>
        <taxon>Stramenopiles</taxon>
        <taxon>Ochrophyta</taxon>
        <taxon>Bacillariophyta</taxon>
        <taxon>Bacillariophyceae</taxon>
        <taxon>Bacillariophycidae</taxon>
        <taxon>Naviculales</taxon>
        <taxon>Naviculaceae</taxon>
        <taxon>Seminavis</taxon>
    </lineage>
</organism>
<proteinExistence type="predicted"/>
<dbReference type="InterPro" id="IPR036097">
    <property type="entry name" value="HisK_dim/P_sf"/>
</dbReference>
<evidence type="ECO:0000256" key="2">
    <source>
        <dbReference type="ARBA" id="ARBA00012438"/>
    </source>
</evidence>
<dbReference type="Gene3D" id="3.30.565.10">
    <property type="entry name" value="Histidine kinase-like ATPase, C-terminal domain"/>
    <property type="match status" value="1"/>
</dbReference>
<evidence type="ECO:0000256" key="8">
    <source>
        <dbReference type="SAM" id="Phobius"/>
    </source>
</evidence>
<feature type="non-terminal residue" evidence="11">
    <location>
        <position position="1"/>
    </location>
</feature>
<dbReference type="EC" id="2.7.13.3" evidence="2"/>
<dbReference type="GO" id="GO:0009927">
    <property type="term" value="F:histidine phosphotransfer kinase activity"/>
    <property type="evidence" value="ECO:0007669"/>
    <property type="project" value="TreeGrafter"/>
</dbReference>
<dbReference type="InterPro" id="IPR003661">
    <property type="entry name" value="HisK_dim/P_dom"/>
</dbReference>
<gene>
    <name evidence="11" type="ORF">SEMRO_2472_G328630.1</name>
</gene>
<dbReference type="InterPro" id="IPR011006">
    <property type="entry name" value="CheY-like_superfamily"/>
</dbReference>
<comment type="caution">
    <text evidence="11">The sequence shown here is derived from an EMBL/GenBank/DDBJ whole genome shotgun (WGS) entry which is preliminary data.</text>
</comment>
<evidence type="ECO:0000313" key="11">
    <source>
        <dbReference type="EMBL" id="CAB9529338.1"/>
    </source>
</evidence>
<feature type="transmembrane region" description="Helical" evidence="8">
    <location>
        <begin position="52"/>
        <end position="72"/>
    </location>
</feature>